<dbReference type="RefSeq" id="WP_168912947.1">
    <property type="nucleotide sequence ID" value="NZ_JABACI010000003.1"/>
</dbReference>
<dbReference type="Proteomes" id="UP001429745">
    <property type="component" value="Unassembled WGS sequence"/>
</dbReference>
<feature type="region of interest" description="Disordered" evidence="1">
    <location>
        <begin position="63"/>
        <end position="90"/>
    </location>
</feature>
<dbReference type="InterPro" id="IPR035437">
    <property type="entry name" value="SNase_OB-fold_sf"/>
</dbReference>
<keyword evidence="2" id="KW-0812">Transmembrane</keyword>
<keyword evidence="2" id="KW-1133">Transmembrane helix</keyword>
<organism evidence="4 5">
    <name type="scientific">Microbacterium salsuginis</name>
    <dbReference type="NCBI Taxonomy" id="2722803"/>
    <lineage>
        <taxon>Bacteria</taxon>
        <taxon>Bacillati</taxon>
        <taxon>Actinomycetota</taxon>
        <taxon>Actinomycetes</taxon>
        <taxon>Micrococcales</taxon>
        <taxon>Microbacteriaceae</taxon>
        <taxon>Microbacterium</taxon>
    </lineage>
</organism>
<accession>A0ABX1KDL6</accession>
<dbReference type="Gene3D" id="2.40.50.90">
    <property type="match status" value="1"/>
</dbReference>
<dbReference type="EMBL" id="JABACI010000003">
    <property type="protein sequence ID" value="NLP84460.1"/>
    <property type="molecule type" value="Genomic_DNA"/>
</dbReference>
<dbReference type="SUPFAM" id="SSF50199">
    <property type="entry name" value="Staphylococcal nuclease"/>
    <property type="match status" value="1"/>
</dbReference>
<sequence length="231" mass="25668">MKDDFGTRRPRRRRDLELLLVVVAGVVVFVVAMVWRGTSGLDDGTWGFDVGRRGISVDLDRRLNEMLPTPTPQKTEERDPPTTGIPSRPSDAFPLTVTYVYDGDTIEARVHSANGVVTSESPIRIRLIGVDTPEGTPSPECWADEARTHLAQLLPEGSTVWAAPDVDTWDDYDRRLFYLWTDDGRFVNHELVAAGDAEAMRVWPNVEHEQLLADAHAQAEASGTGRWGACD</sequence>
<feature type="transmembrane region" description="Helical" evidence="2">
    <location>
        <begin position="16"/>
        <end position="35"/>
    </location>
</feature>
<dbReference type="InterPro" id="IPR016071">
    <property type="entry name" value="Staphylococal_nuclease_OB-fold"/>
</dbReference>
<dbReference type="Pfam" id="PF00565">
    <property type="entry name" value="SNase"/>
    <property type="match status" value="1"/>
</dbReference>
<evidence type="ECO:0000313" key="5">
    <source>
        <dbReference type="Proteomes" id="UP001429745"/>
    </source>
</evidence>
<keyword evidence="2" id="KW-0472">Membrane</keyword>
<evidence type="ECO:0000256" key="1">
    <source>
        <dbReference type="SAM" id="MobiDB-lite"/>
    </source>
</evidence>
<proteinExistence type="predicted"/>
<evidence type="ECO:0000313" key="4">
    <source>
        <dbReference type="EMBL" id="NLP84460.1"/>
    </source>
</evidence>
<keyword evidence="5" id="KW-1185">Reference proteome</keyword>
<feature type="domain" description="TNase-like" evidence="3">
    <location>
        <begin position="91"/>
        <end position="229"/>
    </location>
</feature>
<reference evidence="4 5" key="1">
    <citation type="submission" date="2020-04" db="EMBL/GenBank/DDBJ databases">
        <title>CFH 90308 Microbacterium sp.</title>
        <authorList>
            <person name="Nie G."/>
            <person name="Ming H."/>
            <person name="Xia T."/>
        </authorList>
    </citation>
    <scope>NUCLEOTIDE SEQUENCE [LARGE SCALE GENOMIC DNA]</scope>
    <source>
        <strain evidence="4 5">CFH 90308</strain>
    </source>
</reference>
<protein>
    <submittedName>
        <fullName evidence="4">Thermonuclease family protein</fullName>
    </submittedName>
</protein>
<evidence type="ECO:0000256" key="2">
    <source>
        <dbReference type="SAM" id="Phobius"/>
    </source>
</evidence>
<name>A0ABX1KDL6_9MICO</name>
<comment type="caution">
    <text evidence="4">The sequence shown here is derived from an EMBL/GenBank/DDBJ whole genome shotgun (WGS) entry which is preliminary data.</text>
</comment>
<gene>
    <name evidence="4" type="ORF">HF576_11415</name>
</gene>
<dbReference type="SMART" id="SM00318">
    <property type="entry name" value="SNc"/>
    <property type="match status" value="1"/>
</dbReference>
<evidence type="ECO:0000259" key="3">
    <source>
        <dbReference type="PROSITE" id="PS50830"/>
    </source>
</evidence>
<dbReference type="PROSITE" id="PS50830">
    <property type="entry name" value="TNASE_3"/>
    <property type="match status" value="1"/>
</dbReference>